<dbReference type="EMBL" id="CP060789">
    <property type="protein sequence ID" value="QNP54719.1"/>
    <property type="molecule type" value="Genomic_DNA"/>
</dbReference>
<evidence type="ECO:0000313" key="2">
    <source>
        <dbReference type="EMBL" id="QNP54719.1"/>
    </source>
</evidence>
<dbReference type="GO" id="GO:0043571">
    <property type="term" value="P:maintenance of CRISPR repeat elements"/>
    <property type="evidence" value="ECO:0007669"/>
    <property type="project" value="InterPro"/>
</dbReference>
<dbReference type="InterPro" id="IPR021124">
    <property type="entry name" value="CRISPR-assoc_prot_Cas5"/>
</dbReference>
<dbReference type="InterPro" id="IPR010147">
    <property type="entry name" value="CRISPR-assoc_prot_CasD"/>
</dbReference>
<proteinExistence type="predicted"/>
<dbReference type="KEGG" id="tdf:H9L22_10425"/>
<dbReference type="GO" id="GO:0003723">
    <property type="term" value="F:RNA binding"/>
    <property type="evidence" value="ECO:0007669"/>
    <property type="project" value="InterPro"/>
</dbReference>
<dbReference type="AlphaFoldDB" id="A0A7H0H2F3"/>
<sequence>MSVLRLRLAGPLQSWGATSRFTRRGTEPIPTKSGILGLLAAAEGRRRSDPIEDLLKLELGVRTEQQGQPLRDFHTAHHQVTGAAMPLTDRYYWSDAVFTAHIGGPREVLEGLAESLRDPAFPLYFGRRACVPEGRIVLDIVEASVAESLSDMPWMAGETGRRQARRESSVELPVQADQSVFPDEVPSKELPDVPVSWDPERRQYGTRMVVDSFVVIPTGNDVAESRGGPAHDPMAFLGGVK</sequence>
<gene>
    <name evidence="2" type="primary">cas5e</name>
    <name evidence="2" type="ORF">H9L22_10425</name>
</gene>
<dbReference type="CDD" id="cd09645">
    <property type="entry name" value="Cas5_I-E"/>
    <property type="match status" value="1"/>
</dbReference>
<dbReference type="Pfam" id="PF09704">
    <property type="entry name" value="Cas_Cas5d"/>
    <property type="match status" value="1"/>
</dbReference>
<dbReference type="InterPro" id="IPR013422">
    <property type="entry name" value="CRISPR-assoc_prot_Cas5_N"/>
</dbReference>
<dbReference type="RefSeq" id="WP_187719857.1">
    <property type="nucleotide sequence ID" value="NZ_BAABBL010000008.1"/>
</dbReference>
<reference evidence="2 3" key="1">
    <citation type="submission" date="2020-08" db="EMBL/GenBank/DDBJ databases">
        <title>Genome sequence of Tessaracoccus defluvii JCM 17540T.</title>
        <authorList>
            <person name="Hyun D.-W."/>
            <person name="Bae J.-W."/>
        </authorList>
    </citation>
    <scope>NUCLEOTIDE SEQUENCE [LARGE SCALE GENOMIC DNA]</scope>
    <source>
        <strain evidence="2 3">JCM 17540</strain>
    </source>
</reference>
<dbReference type="NCBIfam" id="TIGR02593">
    <property type="entry name" value="CRISPR_cas5"/>
    <property type="match status" value="1"/>
</dbReference>
<dbReference type="Proteomes" id="UP000516117">
    <property type="component" value="Chromosome"/>
</dbReference>
<dbReference type="NCBIfam" id="TIGR01868">
    <property type="entry name" value="casD_Cas5e"/>
    <property type="match status" value="1"/>
</dbReference>
<dbReference type="GO" id="GO:0051607">
    <property type="term" value="P:defense response to virus"/>
    <property type="evidence" value="ECO:0007669"/>
    <property type="project" value="UniProtKB-KW"/>
</dbReference>
<evidence type="ECO:0000256" key="1">
    <source>
        <dbReference type="ARBA" id="ARBA00023118"/>
    </source>
</evidence>
<keyword evidence="3" id="KW-1185">Reference proteome</keyword>
<evidence type="ECO:0000313" key="3">
    <source>
        <dbReference type="Proteomes" id="UP000516117"/>
    </source>
</evidence>
<name>A0A7H0H2F3_9ACTN</name>
<keyword evidence="1" id="KW-0051">Antiviral defense</keyword>
<accession>A0A7H0H2F3</accession>
<dbReference type="Gene3D" id="3.30.70.2660">
    <property type="match status" value="1"/>
</dbReference>
<organism evidence="2 3">
    <name type="scientific">Tessaracoccus defluvii</name>
    <dbReference type="NCBI Taxonomy" id="1285901"/>
    <lineage>
        <taxon>Bacteria</taxon>
        <taxon>Bacillati</taxon>
        <taxon>Actinomycetota</taxon>
        <taxon>Actinomycetes</taxon>
        <taxon>Propionibacteriales</taxon>
        <taxon>Propionibacteriaceae</taxon>
        <taxon>Tessaracoccus</taxon>
    </lineage>
</organism>
<protein>
    <submittedName>
        <fullName evidence="2">Type I-E CRISPR-associated protein Cas5/CasD</fullName>
    </submittedName>
</protein>